<keyword evidence="2" id="KW-1185">Reference proteome</keyword>
<evidence type="ECO:0000313" key="2">
    <source>
        <dbReference type="Proteomes" id="UP000075883"/>
    </source>
</evidence>
<dbReference type="AlphaFoldDB" id="A0A182M2H8"/>
<dbReference type="VEuPathDB" id="VectorBase:ACUA007833"/>
<reference evidence="2" key="1">
    <citation type="submission" date="2013-09" db="EMBL/GenBank/DDBJ databases">
        <title>The Genome Sequence of Anopheles culicifacies species A.</title>
        <authorList>
            <consortium name="The Broad Institute Genomics Platform"/>
            <person name="Neafsey D.E."/>
            <person name="Besansky N."/>
            <person name="Howell P."/>
            <person name="Walton C."/>
            <person name="Young S.K."/>
            <person name="Zeng Q."/>
            <person name="Gargeya S."/>
            <person name="Fitzgerald M."/>
            <person name="Haas B."/>
            <person name="Abouelleil A."/>
            <person name="Allen A.W."/>
            <person name="Alvarado L."/>
            <person name="Arachchi H.M."/>
            <person name="Berlin A.M."/>
            <person name="Chapman S.B."/>
            <person name="Gainer-Dewar J."/>
            <person name="Goldberg J."/>
            <person name="Griggs A."/>
            <person name="Gujja S."/>
            <person name="Hansen M."/>
            <person name="Howarth C."/>
            <person name="Imamovic A."/>
            <person name="Ireland A."/>
            <person name="Larimer J."/>
            <person name="McCowan C."/>
            <person name="Murphy C."/>
            <person name="Pearson M."/>
            <person name="Poon T.W."/>
            <person name="Priest M."/>
            <person name="Roberts A."/>
            <person name="Saif S."/>
            <person name="Shea T."/>
            <person name="Sisk P."/>
            <person name="Sykes S."/>
            <person name="Wortman J."/>
            <person name="Nusbaum C."/>
            <person name="Birren B."/>
        </authorList>
    </citation>
    <scope>NUCLEOTIDE SEQUENCE [LARGE SCALE GENOMIC DNA]</scope>
    <source>
        <strain evidence="2">A-37</strain>
    </source>
</reference>
<proteinExistence type="predicted"/>
<evidence type="ECO:0000313" key="1">
    <source>
        <dbReference type="EnsemblMetazoa" id="ACUA007833-PA"/>
    </source>
</evidence>
<name>A0A182M2H8_9DIPT</name>
<organism evidence="1 2">
    <name type="scientific">Anopheles culicifacies</name>
    <dbReference type="NCBI Taxonomy" id="139723"/>
    <lineage>
        <taxon>Eukaryota</taxon>
        <taxon>Metazoa</taxon>
        <taxon>Ecdysozoa</taxon>
        <taxon>Arthropoda</taxon>
        <taxon>Hexapoda</taxon>
        <taxon>Insecta</taxon>
        <taxon>Pterygota</taxon>
        <taxon>Neoptera</taxon>
        <taxon>Endopterygota</taxon>
        <taxon>Diptera</taxon>
        <taxon>Nematocera</taxon>
        <taxon>Culicoidea</taxon>
        <taxon>Culicidae</taxon>
        <taxon>Anophelinae</taxon>
        <taxon>Anopheles</taxon>
        <taxon>culicifacies species complex</taxon>
    </lineage>
</organism>
<dbReference type="EnsemblMetazoa" id="ACUA007833-RA">
    <property type="protein sequence ID" value="ACUA007833-PA"/>
    <property type="gene ID" value="ACUA007833"/>
</dbReference>
<accession>A0A182M2H8</accession>
<protein>
    <submittedName>
        <fullName evidence="1">Uncharacterized protein</fullName>
    </submittedName>
</protein>
<dbReference type="EMBL" id="AXCM01007029">
    <property type="status" value="NOT_ANNOTATED_CDS"/>
    <property type="molecule type" value="Genomic_DNA"/>
</dbReference>
<reference evidence="1" key="2">
    <citation type="submission" date="2020-05" db="UniProtKB">
        <authorList>
            <consortium name="EnsemblMetazoa"/>
        </authorList>
    </citation>
    <scope>IDENTIFICATION</scope>
    <source>
        <strain evidence="1">A-37</strain>
    </source>
</reference>
<sequence>MNGLTTLVTPDNSIYTPFNAFYPKNIPFECANVHIMYENDRLRIALYCPIQRNDPDQRYVDVYPSEPDLQRVVNKWIDCHRTTYRVQYEGRSRAFYMSAEMLQDDGNSTSTMFMAANEMLAVVDILRMKRYAYYVNCTDYT</sequence>
<dbReference type="Proteomes" id="UP000075883">
    <property type="component" value="Unassembled WGS sequence"/>
</dbReference>